<protein>
    <submittedName>
        <fullName evidence="1">Proteinral secretion pathway protein L</fullName>
    </submittedName>
</protein>
<reference evidence="1 2" key="1">
    <citation type="submission" date="2015-09" db="EMBL/GenBank/DDBJ databases">
        <title>Genome announcement of multiple Pseudomonas syringae strains.</title>
        <authorList>
            <person name="Thakur S."/>
            <person name="Wang P.W."/>
            <person name="Gong Y."/>
            <person name="Weir B.S."/>
            <person name="Guttman D.S."/>
        </authorList>
    </citation>
    <scope>NUCLEOTIDE SEQUENCE [LARGE SCALE GENOMIC DNA]</scope>
    <source>
        <strain evidence="1 2">ICMP3963</strain>
    </source>
</reference>
<name>A0A0Q0E081_9PSED</name>
<feature type="non-terminal residue" evidence="1">
    <location>
        <position position="1"/>
    </location>
</feature>
<dbReference type="AlphaFoldDB" id="A0A0Q0E081"/>
<dbReference type="Proteomes" id="UP000050317">
    <property type="component" value="Unassembled WGS sequence"/>
</dbReference>
<comment type="caution">
    <text evidence="1">The sequence shown here is derived from an EMBL/GenBank/DDBJ whole genome shotgun (WGS) entry which is preliminary data.</text>
</comment>
<dbReference type="PATRIC" id="fig|251703.9.peg.4440"/>
<organism evidence="1 2">
    <name type="scientific">Pseudomonas syringae pv. viburni</name>
    <dbReference type="NCBI Taxonomy" id="251703"/>
    <lineage>
        <taxon>Bacteria</taxon>
        <taxon>Pseudomonadati</taxon>
        <taxon>Pseudomonadota</taxon>
        <taxon>Gammaproteobacteria</taxon>
        <taxon>Pseudomonadales</taxon>
        <taxon>Pseudomonadaceae</taxon>
        <taxon>Pseudomonas</taxon>
    </lineage>
</organism>
<proteinExistence type="predicted"/>
<dbReference type="EMBL" id="LJRR01000268">
    <property type="protein sequence ID" value="KPZ14254.1"/>
    <property type="molecule type" value="Genomic_DNA"/>
</dbReference>
<evidence type="ECO:0000313" key="2">
    <source>
        <dbReference type="Proteomes" id="UP000050317"/>
    </source>
</evidence>
<gene>
    <name evidence="1" type="ORF">ALO40_03161</name>
</gene>
<accession>A0A0Q0E081</accession>
<sequence>SAEVAFSGQSAKASALIGRVKDCRSLDNAQFQGVIQPDTKTGKDQYSLRAHLHQNLHQEKADAPSTD</sequence>
<evidence type="ECO:0000313" key="1">
    <source>
        <dbReference type="EMBL" id="KPZ14254.1"/>
    </source>
</evidence>